<keyword evidence="2" id="KW-1185">Reference proteome</keyword>
<evidence type="ECO:0000313" key="2">
    <source>
        <dbReference type="Proteomes" id="UP000322294"/>
    </source>
</evidence>
<sequence length="259" mass="30333">MILVATSGYAYRDWKGRFYPEDMKDGDMLTFYSREFPFTEVNSSYYSMPTPYMFYHMMKKTPESFIFVVKAYGGMTHQGDLSDITVGKFRDALKPLVEAGRLGCVLAQFPYSFHNNEKNRDYLKRLRERMKDLPLAVEFRSDDWLRLDIIKMLRENDMAFVCVDEPPIRGLLPPVVVATSSIGYVRFHGRNIQKWYNHEKSYERYDYLYTETELAEWVPRIRELSRKTKVVFISMNNHFNASAVINARQLLGLLKGAGS</sequence>
<dbReference type="PANTHER" id="PTHR30348:SF13">
    <property type="entry name" value="UPF0759 PROTEIN YUNF"/>
    <property type="match status" value="1"/>
</dbReference>
<protein>
    <submittedName>
        <fullName evidence="1">Uncharacterized protein YecE (DUF72 family)</fullName>
    </submittedName>
</protein>
<name>A0A5S5AR44_9FIRM</name>
<accession>A0A5S5AR44</accession>
<evidence type="ECO:0000313" key="1">
    <source>
        <dbReference type="EMBL" id="TYP53780.1"/>
    </source>
</evidence>
<gene>
    <name evidence="1" type="ORF">LZ11_01502</name>
</gene>
<dbReference type="InterPro" id="IPR036520">
    <property type="entry name" value="UPF0759_sf"/>
</dbReference>
<dbReference type="RefSeq" id="WP_148867253.1">
    <property type="nucleotide sequence ID" value="NZ_VNHO01000014.1"/>
</dbReference>
<organism evidence="1 2">
    <name type="scientific">Thermosediminibacter litoriperuensis</name>
    <dbReference type="NCBI Taxonomy" id="291989"/>
    <lineage>
        <taxon>Bacteria</taxon>
        <taxon>Bacillati</taxon>
        <taxon>Bacillota</taxon>
        <taxon>Clostridia</taxon>
        <taxon>Thermosediminibacterales</taxon>
        <taxon>Thermosediminibacteraceae</taxon>
        <taxon>Thermosediminibacter</taxon>
    </lineage>
</organism>
<dbReference type="AlphaFoldDB" id="A0A5S5AR44"/>
<dbReference type="Pfam" id="PF01904">
    <property type="entry name" value="DUF72"/>
    <property type="match status" value="1"/>
</dbReference>
<dbReference type="InterPro" id="IPR002763">
    <property type="entry name" value="DUF72"/>
</dbReference>
<dbReference type="EMBL" id="VNHO01000014">
    <property type="protein sequence ID" value="TYP53780.1"/>
    <property type="molecule type" value="Genomic_DNA"/>
</dbReference>
<dbReference type="OrthoDB" id="9780310at2"/>
<dbReference type="SUPFAM" id="SSF117396">
    <property type="entry name" value="TM1631-like"/>
    <property type="match status" value="1"/>
</dbReference>
<dbReference type="Proteomes" id="UP000322294">
    <property type="component" value="Unassembled WGS sequence"/>
</dbReference>
<reference evidence="1 2" key="1">
    <citation type="submission" date="2019-07" db="EMBL/GenBank/DDBJ databases">
        <title>Genomic Encyclopedia of Type Strains, Phase I: the one thousand microbial genomes (KMG-I) project.</title>
        <authorList>
            <person name="Kyrpides N."/>
        </authorList>
    </citation>
    <scope>NUCLEOTIDE SEQUENCE [LARGE SCALE GENOMIC DNA]</scope>
    <source>
        <strain evidence="1 2">DSM 16647</strain>
    </source>
</reference>
<dbReference type="Gene3D" id="3.20.20.410">
    <property type="entry name" value="Protein of unknown function UPF0759"/>
    <property type="match status" value="1"/>
</dbReference>
<comment type="caution">
    <text evidence="1">The sequence shown here is derived from an EMBL/GenBank/DDBJ whole genome shotgun (WGS) entry which is preliminary data.</text>
</comment>
<proteinExistence type="predicted"/>
<dbReference type="PANTHER" id="PTHR30348">
    <property type="entry name" value="UNCHARACTERIZED PROTEIN YECE"/>
    <property type="match status" value="1"/>
</dbReference>